<reference evidence="1" key="1">
    <citation type="submission" date="2022-02" db="EMBL/GenBank/DDBJ databases">
        <title>Plant Genome Project.</title>
        <authorList>
            <person name="Zhang R.-G."/>
        </authorList>
    </citation>
    <scope>NUCLEOTIDE SEQUENCE</scope>
    <source>
        <strain evidence="1">AT1</strain>
    </source>
</reference>
<organism evidence="1 2">
    <name type="scientific">Rhododendron molle</name>
    <name type="common">Chinese azalea</name>
    <name type="synonym">Azalea mollis</name>
    <dbReference type="NCBI Taxonomy" id="49168"/>
    <lineage>
        <taxon>Eukaryota</taxon>
        <taxon>Viridiplantae</taxon>
        <taxon>Streptophyta</taxon>
        <taxon>Embryophyta</taxon>
        <taxon>Tracheophyta</taxon>
        <taxon>Spermatophyta</taxon>
        <taxon>Magnoliopsida</taxon>
        <taxon>eudicotyledons</taxon>
        <taxon>Gunneridae</taxon>
        <taxon>Pentapetalae</taxon>
        <taxon>asterids</taxon>
        <taxon>Ericales</taxon>
        <taxon>Ericaceae</taxon>
        <taxon>Ericoideae</taxon>
        <taxon>Rhodoreae</taxon>
        <taxon>Rhododendron</taxon>
    </lineage>
</organism>
<name>A0ACC0M1W7_RHOML</name>
<proteinExistence type="predicted"/>
<gene>
    <name evidence="1" type="ORF">RHMOL_Rhmol10G0121000</name>
</gene>
<comment type="caution">
    <text evidence="1">The sequence shown here is derived from an EMBL/GenBank/DDBJ whole genome shotgun (WGS) entry which is preliminary data.</text>
</comment>
<protein>
    <submittedName>
        <fullName evidence="1">Uncharacterized protein</fullName>
    </submittedName>
</protein>
<accession>A0ACC0M1W7</accession>
<evidence type="ECO:0000313" key="1">
    <source>
        <dbReference type="EMBL" id="KAI8534751.1"/>
    </source>
</evidence>
<keyword evidence="2" id="KW-1185">Reference proteome</keyword>
<evidence type="ECO:0000313" key="2">
    <source>
        <dbReference type="Proteomes" id="UP001062846"/>
    </source>
</evidence>
<sequence length="67" mass="7391">MLCGLELSSALESHPRSIHLASKALARFVPFLTKGWPPRLHTTPLSFGDNDKGTGGHSDNRFIPNRH</sequence>
<dbReference type="EMBL" id="CM046397">
    <property type="protein sequence ID" value="KAI8534751.1"/>
    <property type="molecule type" value="Genomic_DNA"/>
</dbReference>
<dbReference type="Proteomes" id="UP001062846">
    <property type="component" value="Chromosome 10"/>
</dbReference>